<dbReference type="InterPro" id="IPR016161">
    <property type="entry name" value="Ald_DH/histidinol_DH"/>
</dbReference>
<feature type="domain" description="Aldehyde dehydrogenase" evidence="4">
    <location>
        <begin position="2"/>
        <end position="457"/>
    </location>
</feature>
<keyword evidence="2" id="KW-0521">NADP</keyword>
<dbReference type="Gene3D" id="3.40.605.10">
    <property type="entry name" value="Aldehyde Dehydrogenase, Chain A, domain 1"/>
    <property type="match status" value="1"/>
</dbReference>
<dbReference type="PANTHER" id="PTHR43217:SF1">
    <property type="entry name" value="SUCCINATE SEMIALDEHYDE DEHYDROGENASE [NAD(P)+] SAD"/>
    <property type="match status" value="1"/>
</dbReference>
<proteinExistence type="inferred from homology"/>
<sequence length="463" mass="50059">MFTSINPYTQKKLKTYRPDSSAGIERKLKQADRAFADWSALSLSDRTASLRKVGDYLKTNKQRYAELITAEMGKTLQEALGEVEKCATTCTFYADHAAAYLADQSIESDSDGGPAARSVITYQPLGPVLAIMPWNFPFWQAMRFAIPGLIAGNVGLLKHAPNVMGCALAIEESFRESGLPEGVFQSLLVDVPVVETLLKDRRVKAATLTGSGRAGASMAAIAGSQIKKSVLELGGSDALIVLADADLEKAAETAVKSRMQNAGQSCIAAKRFIIEKSVKKQFTELVQHHIAQIKQGNPMDEATTMGPMARLDLADNIERQFRETITKRAKLIAGGSGTTLHREGCNVQPMLLDHVKPGMAAFDEETFGPLAVLIEAKDEADAIQLANQSDFGLGSALWTEDLDKAARLSRQIQAGSVFVNGLMRSDARVPFGGIKTSGFGRELSEAGIKEFTNVKTIWVEKAS</sequence>
<comment type="caution">
    <text evidence="5">The sequence shown here is derived from an EMBL/GenBank/DDBJ whole genome shotgun (WGS) entry which is preliminary data.</text>
</comment>
<accession>A0ABT0HLD0</accession>
<keyword evidence="6" id="KW-1185">Reference proteome</keyword>
<organism evidence="5 6">
    <name type="scientific">Spirosoma liriopis</name>
    <dbReference type="NCBI Taxonomy" id="2937440"/>
    <lineage>
        <taxon>Bacteria</taxon>
        <taxon>Pseudomonadati</taxon>
        <taxon>Bacteroidota</taxon>
        <taxon>Cytophagia</taxon>
        <taxon>Cytophagales</taxon>
        <taxon>Cytophagaceae</taxon>
        <taxon>Spirosoma</taxon>
    </lineage>
</organism>
<dbReference type="EMBL" id="JALPRF010000002">
    <property type="protein sequence ID" value="MCK8492395.1"/>
    <property type="molecule type" value="Genomic_DNA"/>
</dbReference>
<dbReference type="Gene3D" id="3.40.309.10">
    <property type="entry name" value="Aldehyde Dehydrogenase, Chain A, domain 2"/>
    <property type="match status" value="1"/>
</dbReference>
<dbReference type="InterPro" id="IPR016162">
    <property type="entry name" value="Ald_DH_N"/>
</dbReference>
<evidence type="ECO:0000256" key="3">
    <source>
        <dbReference type="ARBA" id="ARBA00023002"/>
    </source>
</evidence>
<evidence type="ECO:0000256" key="2">
    <source>
        <dbReference type="ARBA" id="ARBA00022857"/>
    </source>
</evidence>
<name>A0ABT0HLD0_9BACT</name>
<dbReference type="InterPro" id="IPR015590">
    <property type="entry name" value="Aldehyde_DH_dom"/>
</dbReference>
<protein>
    <submittedName>
        <fullName evidence="5">NAD-dependent succinate-semialdehyde dehydrogenase</fullName>
    </submittedName>
</protein>
<comment type="similarity">
    <text evidence="1">Belongs to the aldehyde dehydrogenase family.</text>
</comment>
<dbReference type="InterPro" id="IPR016163">
    <property type="entry name" value="Ald_DH_C"/>
</dbReference>
<evidence type="ECO:0000259" key="4">
    <source>
        <dbReference type="Pfam" id="PF00171"/>
    </source>
</evidence>
<dbReference type="Pfam" id="PF00171">
    <property type="entry name" value="Aldedh"/>
    <property type="match status" value="1"/>
</dbReference>
<dbReference type="RefSeq" id="WP_248477003.1">
    <property type="nucleotide sequence ID" value="NZ_JALPRF010000002.1"/>
</dbReference>
<reference evidence="5 6" key="1">
    <citation type="submission" date="2022-04" db="EMBL/GenBank/DDBJ databases">
        <title>Spirosoma sp. strain RP8 genome sequencing and assembly.</title>
        <authorList>
            <person name="Jung Y."/>
        </authorList>
    </citation>
    <scope>NUCLEOTIDE SEQUENCE [LARGE SCALE GENOMIC DNA]</scope>
    <source>
        <strain evidence="5 6">RP8</strain>
    </source>
</reference>
<evidence type="ECO:0000313" key="5">
    <source>
        <dbReference type="EMBL" id="MCK8492395.1"/>
    </source>
</evidence>
<dbReference type="InterPro" id="IPR044148">
    <property type="entry name" value="ALDH_GabD1-like"/>
</dbReference>
<dbReference type="SUPFAM" id="SSF53720">
    <property type="entry name" value="ALDH-like"/>
    <property type="match status" value="1"/>
</dbReference>
<evidence type="ECO:0000313" key="6">
    <source>
        <dbReference type="Proteomes" id="UP001202180"/>
    </source>
</evidence>
<keyword evidence="3" id="KW-0560">Oxidoreductase</keyword>
<dbReference type="CDD" id="cd07100">
    <property type="entry name" value="ALDH_SSADH1_GabD1"/>
    <property type="match status" value="1"/>
</dbReference>
<dbReference type="PANTHER" id="PTHR43217">
    <property type="entry name" value="SUCCINATE SEMIALDEHYDE DEHYDROGENASE [NAD(P)+] SAD"/>
    <property type="match status" value="1"/>
</dbReference>
<evidence type="ECO:0000256" key="1">
    <source>
        <dbReference type="ARBA" id="ARBA00009986"/>
    </source>
</evidence>
<gene>
    <name evidence="5" type="ORF">M0L20_11080</name>
</gene>
<dbReference type="Proteomes" id="UP001202180">
    <property type="component" value="Unassembled WGS sequence"/>
</dbReference>
<dbReference type="InterPro" id="IPR047110">
    <property type="entry name" value="GABD/Sad-like"/>
</dbReference>